<feature type="region of interest" description="Disordered" evidence="1">
    <location>
        <begin position="215"/>
        <end position="237"/>
    </location>
</feature>
<sequence length="237" mass="27409">MGKRKRSLSSESKGGANAPAPNDQTVSHPATEKKLSGSSMKFWRITTSQCHQQHFHPLDEEQDDDYDVWLVRKPTEVPLEQITHIKFPKKARSSSKLIEISDCQENSLGATYQLECRFERPRSQMFHIHTRMANNAKHLRNLKPCAKIKGVMWINHMEKLIDKFPVLPDEDFLNANRLPDQHNTDDSMNSSSSFMPFSIDPIRRKPELDLEDLKERLKVFGGNQPSTSKRKRKKTEK</sequence>
<dbReference type="Proteomes" id="UP000887574">
    <property type="component" value="Unplaced"/>
</dbReference>
<organism evidence="2 3">
    <name type="scientific">Ditylenchus dipsaci</name>
    <dbReference type="NCBI Taxonomy" id="166011"/>
    <lineage>
        <taxon>Eukaryota</taxon>
        <taxon>Metazoa</taxon>
        <taxon>Ecdysozoa</taxon>
        <taxon>Nematoda</taxon>
        <taxon>Chromadorea</taxon>
        <taxon>Rhabditida</taxon>
        <taxon>Tylenchina</taxon>
        <taxon>Tylenchomorpha</taxon>
        <taxon>Sphaerularioidea</taxon>
        <taxon>Anguinidae</taxon>
        <taxon>Anguininae</taxon>
        <taxon>Ditylenchus</taxon>
    </lineage>
</organism>
<accession>A0A915DS57</accession>
<name>A0A915DS57_9BILA</name>
<evidence type="ECO:0000313" key="3">
    <source>
        <dbReference type="WBParaSite" id="jg22577"/>
    </source>
</evidence>
<protein>
    <submittedName>
        <fullName evidence="3">Uncharacterized protein</fullName>
    </submittedName>
</protein>
<evidence type="ECO:0000313" key="2">
    <source>
        <dbReference type="Proteomes" id="UP000887574"/>
    </source>
</evidence>
<dbReference type="WBParaSite" id="jg22577">
    <property type="protein sequence ID" value="jg22577"/>
    <property type="gene ID" value="jg22577"/>
</dbReference>
<dbReference type="AlphaFoldDB" id="A0A915DS57"/>
<feature type="compositionally biased region" description="Basic residues" evidence="1">
    <location>
        <begin position="228"/>
        <end position="237"/>
    </location>
</feature>
<feature type="compositionally biased region" description="Low complexity" evidence="1">
    <location>
        <begin position="186"/>
        <end position="199"/>
    </location>
</feature>
<evidence type="ECO:0000256" key="1">
    <source>
        <dbReference type="SAM" id="MobiDB-lite"/>
    </source>
</evidence>
<reference evidence="3" key="1">
    <citation type="submission" date="2022-11" db="UniProtKB">
        <authorList>
            <consortium name="WormBaseParasite"/>
        </authorList>
    </citation>
    <scope>IDENTIFICATION</scope>
</reference>
<feature type="region of interest" description="Disordered" evidence="1">
    <location>
        <begin position="1"/>
        <end position="33"/>
    </location>
</feature>
<proteinExistence type="predicted"/>
<feature type="region of interest" description="Disordered" evidence="1">
    <location>
        <begin position="177"/>
        <end position="199"/>
    </location>
</feature>
<keyword evidence="2" id="KW-1185">Reference proteome</keyword>